<evidence type="ECO:0000313" key="1">
    <source>
        <dbReference type="EMBL" id="DAD89028.1"/>
    </source>
</evidence>
<dbReference type="EMBL" id="BK015052">
    <property type="protein sequence ID" value="DAD89028.1"/>
    <property type="molecule type" value="Genomic_DNA"/>
</dbReference>
<accession>A0A8S5N3M3</accession>
<dbReference type="GO" id="GO:0003677">
    <property type="term" value="F:DNA binding"/>
    <property type="evidence" value="ECO:0007669"/>
    <property type="project" value="UniProtKB-KW"/>
</dbReference>
<proteinExistence type="predicted"/>
<name>A0A8S5N3M3_9CAUD</name>
<reference evidence="1" key="1">
    <citation type="journal article" date="2021" name="Proc. Natl. Acad. Sci. U.S.A.">
        <title>A Catalog of Tens of Thousands of Viruses from Human Metagenomes Reveals Hidden Associations with Chronic Diseases.</title>
        <authorList>
            <person name="Tisza M.J."/>
            <person name="Buck C.B."/>
        </authorList>
    </citation>
    <scope>NUCLEOTIDE SEQUENCE</scope>
    <source>
        <strain evidence="1">Ctv0N24</strain>
    </source>
</reference>
<organism evidence="1">
    <name type="scientific">Siphoviridae sp. ctv0N24</name>
    <dbReference type="NCBI Taxonomy" id="2826509"/>
    <lineage>
        <taxon>Viruses</taxon>
        <taxon>Duplodnaviria</taxon>
        <taxon>Heunggongvirae</taxon>
        <taxon>Uroviricota</taxon>
        <taxon>Caudoviricetes</taxon>
    </lineage>
</organism>
<sequence length="85" mass="9830">MKLYDVYDGMKYIGEMTIDQISEFTGKTRSQVSRAIYSACLLDEKYAIVYDGRDTLCKSNKNDRKMLMEFDALAGKIRRAVGWEN</sequence>
<protein>
    <submittedName>
        <fullName evidence="1">PURINE NUCLEOTIDE SYNTHESIS REPRESSOR/DNA Complex REGULATION, DNA-BINDING, REPRESSOR, PURINE</fullName>
    </submittedName>
</protein>
<keyword evidence="1" id="KW-0238">DNA-binding</keyword>